<dbReference type="Pfam" id="PF02572">
    <property type="entry name" value="CobA_CobO_BtuR"/>
    <property type="match status" value="1"/>
</dbReference>
<gene>
    <name evidence="1" type="primary">btuR</name>
    <name evidence="1" type="ORF">CPRO_07100</name>
    <name evidence="2" type="ORF">SAMN02745151_00769</name>
</gene>
<evidence type="ECO:0000313" key="4">
    <source>
        <dbReference type="Proteomes" id="UP000184204"/>
    </source>
</evidence>
<dbReference type="Proteomes" id="UP000068026">
    <property type="component" value="Chromosome"/>
</dbReference>
<dbReference type="EMBL" id="CP014223">
    <property type="protein sequence ID" value="AMJ40312.1"/>
    <property type="molecule type" value="Genomic_DNA"/>
</dbReference>
<evidence type="ECO:0000313" key="1">
    <source>
        <dbReference type="EMBL" id="AMJ40312.1"/>
    </source>
</evidence>
<dbReference type="PIRSF" id="PIRSF015617">
    <property type="entry name" value="Adensltrnsf_CobA"/>
    <property type="match status" value="1"/>
</dbReference>
<reference evidence="3" key="2">
    <citation type="submission" date="2016-01" db="EMBL/GenBank/DDBJ databases">
        <authorList>
            <person name="Poehlein A."/>
            <person name="Schlien K."/>
            <person name="Gottschalk G."/>
            <person name="Buckel W."/>
            <person name="Daniel R."/>
        </authorList>
    </citation>
    <scope>NUCLEOTIDE SEQUENCE [LARGE SCALE GENOMIC DNA]</scope>
    <source>
        <strain evidence="3">X2</strain>
    </source>
</reference>
<dbReference type="GO" id="GO:0008817">
    <property type="term" value="F:corrinoid adenosyltransferase activity"/>
    <property type="evidence" value="ECO:0007669"/>
    <property type="project" value="UniProtKB-EC"/>
</dbReference>
<evidence type="ECO:0000313" key="2">
    <source>
        <dbReference type="EMBL" id="SHE45283.1"/>
    </source>
</evidence>
<dbReference type="GO" id="GO:0009236">
    <property type="term" value="P:cobalamin biosynthetic process"/>
    <property type="evidence" value="ECO:0007669"/>
    <property type="project" value="InterPro"/>
</dbReference>
<dbReference type="EMBL" id="FQUA01000002">
    <property type="protein sequence ID" value="SHE45283.1"/>
    <property type="molecule type" value="Genomic_DNA"/>
</dbReference>
<dbReference type="RefSeq" id="WP_066047897.1">
    <property type="nucleotide sequence ID" value="NZ_CP014223.1"/>
</dbReference>
<dbReference type="PANTHER" id="PTHR46638:SF1">
    <property type="entry name" value="CORRINOID ADENOSYLTRANSFERASE"/>
    <property type="match status" value="1"/>
</dbReference>
<dbReference type="GO" id="GO:0005524">
    <property type="term" value="F:ATP binding"/>
    <property type="evidence" value="ECO:0007669"/>
    <property type="project" value="InterPro"/>
</dbReference>
<reference evidence="4" key="3">
    <citation type="submission" date="2016-11" db="EMBL/GenBank/DDBJ databases">
        <authorList>
            <person name="Jaros S."/>
            <person name="Januszkiewicz K."/>
            <person name="Wedrychowicz H."/>
        </authorList>
    </citation>
    <scope>NUCLEOTIDE SEQUENCE [LARGE SCALE GENOMIC DNA]</scope>
    <source>
        <strain evidence="4">DSM 1682</strain>
    </source>
</reference>
<dbReference type="KEGG" id="cpro:CPRO_07100"/>
<keyword evidence="3" id="KW-1185">Reference proteome</keyword>
<organism evidence="2 4">
    <name type="scientific">Anaerotignum propionicum DSM 1682</name>
    <dbReference type="NCBI Taxonomy" id="991789"/>
    <lineage>
        <taxon>Bacteria</taxon>
        <taxon>Bacillati</taxon>
        <taxon>Bacillota</taxon>
        <taxon>Clostridia</taxon>
        <taxon>Lachnospirales</taxon>
        <taxon>Anaerotignaceae</taxon>
        <taxon>Anaerotignum</taxon>
    </lineage>
</organism>
<reference evidence="2" key="4">
    <citation type="submission" date="2016-11" db="EMBL/GenBank/DDBJ databases">
        <authorList>
            <person name="Varghese N."/>
            <person name="Submissions S."/>
        </authorList>
    </citation>
    <scope>NUCLEOTIDE SEQUENCE</scope>
    <source>
        <strain evidence="2">DSM 1682</strain>
    </source>
</reference>
<dbReference type="EC" id="2.5.1.17" evidence="1"/>
<sequence>MRRGQICVYYGAGKGKTCVAVGRGLRAIGDDLRVVMIQFMDYHNSKEIELLKKLEPDFRIFRFEKNREEQEFDETVRKEISGEIKNAFNFARKIVDTGECEMLLLDGILECIREGFLSAEQLDELLNRRPDYMDIILTGDALPPTIAERVDCIYQLKTEKQ</sequence>
<protein>
    <submittedName>
        <fullName evidence="2">Cob(I)alamin adenosyltransferase</fullName>
    </submittedName>
    <submittedName>
        <fullName evidence="1">Cob(I)yrinic acid a,c-diamide adenosyltransferase</fullName>
        <ecNumber evidence="1">2.5.1.17</ecNumber>
    </submittedName>
</protein>
<proteinExistence type="predicted"/>
<dbReference type="OrthoDB" id="9810309at2"/>
<dbReference type="SUPFAM" id="SSF52540">
    <property type="entry name" value="P-loop containing nucleoside triphosphate hydrolases"/>
    <property type="match status" value="1"/>
</dbReference>
<evidence type="ECO:0000313" key="3">
    <source>
        <dbReference type="Proteomes" id="UP000068026"/>
    </source>
</evidence>
<dbReference type="InterPro" id="IPR027417">
    <property type="entry name" value="P-loop_NTPase"/>
</dbReference>
<dbReference type="PANTHER" id="PTHR46638">
    <property type="entry name" value="CORRINOID ADENOSYLTRANSFERASE"/>
    <property type="match status" value="1"/>
</dbReference>
<dbReference type="Gene3D" id="3.40.50.300">
    <property type="entry name" value="P-loop containing nucleotide triphosphate hydrolases"/>
    <property type="match status" value="1"/>
</dbReference>
<keyword evidence="1" id="KW-0808">Transferase</keyword>
<dbReference type="InterPro" id="IPR003724">
    <property type="entry name" value="CblAdoTrfase_CobA"/>
</dbReference>
<accession>A0A0X8V915</accession>
<reference evidence="1 3" key="1">
    <citation type="journal article" date="2016" name="Genome Announc.">
        <title>Complete Genome Sequence of the Amino Acid-Fermenting Clostridium propionicum X2 (DSM 1682).</title>
        <authorList>
            <person name="Poehlein A."/>
            <person name="Schlien K."/>
            <person name="Chowdhury N.P."/>
            <person name="Gottschalk G."/>
            <person name="Buckel W."/>
            <person name="Daniel R."/>
        </authorList>
    </citation>
    <scope>NUCLEOTIDE SEQUENCE [LARGE SCALE GENOMIC DNA]</scope>
    <source>
        <strain evidence="1 3">X2</strain>
    </source>
</reference>
<name>A0A0X8V915_ANAPI</name>
<dbReference type="Proteomes" id="UP000184204">
    <property type="component" value="Unassembled WGS sequence"/>
</dbReference>
<dbReference type="AlphaFoldDB" id="A0A0X8V915"/>